<feature type="compositionally biased region" description="Low complexity" evidence="1">
    <location>
        <begin position="54"/>
        <end position="63"/>
    </location>
</feature>
<protein>
    <submittedName>
        <fullName evidence="2">Uncharacterized protein</fullName>
    </submittedName>
</protein>
<reference evidence="2" key="1">
    <citation type="submission" date="2023-12" db="EMBL/GenBank/DDBJ databases">
        <authorList>
            <person name="Brown T."/>
        </authorList>
    </citation>
    <scope>NUCLEOTIDE SEQUENCE</scope>
</reference>
<gene>
    <name evidence="2" type="ORF">MPIPNATIZW_LOCUS1945</name>
</gene>
<feature type="compositionally biased region" description="Pro residues" evidence="1">
    <location>
        <begin position="102"/>
        <end position="111"/>
    </location>
</feature>
<organism evidence="2 3">
    <name type="scientific">Pipistrellus nathusii</name>
    <name type="common">Nathusius' pipistrelle</name>
    <dbReference type="NCBI Taxonomy" id="59473"/>
    <lineage>
        <taxon>Eukaryota</taxon>
        <taxon>Metazoa</taxon>
        <taxon>Chordata</taxon>
        <taxon>Craniata</taxon>
        <taxon>Vertebrata</taxon>
        <taxon>Euteleostomi</taxon>
        <taxon>Mammalia</taxon>
        <taxon>Eutheria</taxon>
        <taxon>Laurasiatheria</taxon>
        <taxon>Chiroptera</taxon>
        <taxon>Yangochiroptera</taxon>
        <taxon>Vespertilionidae</taxon>
        <taxon>Pipistrellus</taxon>
    </lineage>
</organism>
<feature type="region of interest" description="Disordered" evidence="1">
    <location>
        <begin position="25"/>
        <end position="113"/>
    </location>
</feature>
<evidence type="ECO:0000313" key="3">
    <source>
        <dbReference type="Proteomes" id="UP001314169"/>
    </source>
</evidence>
<name>A0ABN9Z5L0_PIPNA</name>
<proteinExistence type="predicted"/>
<accession>A0ABN9Z5L0</accession>
<sequence>MGPGSGPCPRGLPFRFRWVPLWLGLPAPPPSRSPEGPELLAVPDTDRGLPPPGSVSAAAAARGPGRGTGSVRMEPLGALDRRGPDGGRGAGLGPGGLQEPLARPPLRPAPFPFLLRSGELKDAPRTSCCDPGRGPGCGLGRLPLASCCRKCQS</sequence>
<dbReference type="EMBL" id="OY882867">
    <property type="protein sequence ID" value="CAK6433639.1"/>
    <property type="molecule type" value="Genomic_DNA"/>
</dbReference>
<evidence type="ECO:0000313" key="2">
    <source>
        <dbReference type="EMBL" id="CAK6433639.1"/>
    </source>
</evidence>
<dbReference type="Proteomes" id="UP001314169">
    <property type="component" value="Chromosome 10"/>
</dbReference>
<keyword evidence="3" id="KW-1185">Reference proteome</keyword>
<evidence type="ECO:0000256" key="1">
    <source>
        <dbReference type="SAM" id="MobiDB-lite"/>
    </source>
</evidence>
<feature type="compositionally biased region" description="Gly residues" evidence="1">
    <location>
        <begin position="86"/>
        <end position="96"/>
    </location>
</feature>